<evidence type="ECO:0000313" key="6">
    <source>
        <dbReference type="Proteomes" id="UP000053675"/>
    </source>
</evidence>
<dbReference type="InterPro" id="IPR029045">
    <property type="entry name" value="ClpP/crotonase-like_dom_sf"/>
</dbReference>
<evidence type="ECO:0000313" key="5">
    <source>
        <dbReference type="EMBL" id="KFB10461.1"/>
    </source>
</evidence>
<dbReference type="GO" id="GO:0006574">
    <property type="term" value="P:L-valine catabolic process"/>
    <property type="evidence" value="ECO:0007669"/>
    <property type="project" value="TreeGrafter"/>
</dbReference>
<dbReference type="Gene3D" id="3.90.226.10">
    <property type="entry name" value="2-enoyl-CoA Hydratase, Chain A, domain 1"/>
    <property type="match status" value="1"/>
</dbReference>
<organism evidence="5 6">
    <name type="scientific">Nitratireductor basaltis</name>
    <dbReference type="NCBI Taxonomy" id="472175"/>
    <lineage>
        <taxon>Bacteria</taxon>
        <taxon>Pseudomonadati</taxon>
        <taxon>Pseudomonadota</taxon>
        <taxon>Alphaproteobacteria</taxon>
        <taxon>Hyphomicrobiales</taxon>
        <taxon>Phyllobacteriaceae</taxon>
        <taxon>Nitratireductor</taxon>
    </lineage>
</organism>
<dbReference type="NCBIfam" id="NF004127">
    <property type="entry name" value="PRK05617.1"/>
    <property type="match status" value="1"/>
</dbReference>
<reference evidence="5 6" key="1">
    <citation type="submission" date="2014-05" db="EMBL/GenBank/DDBJ databases">
        <title>Draft Genome Sequence of Nitratireductor basaltis Strain UMTGB225, A Marine Bacterium Isolated from Green Barrel Tunicate.</title>
        <authorList>
            <person name="Gan H.Y."/>
        </authorList>
    </citation>
    <scope>NUCLEOTIDE SEQUENCE [LARGE SCALE GENOMIC DNA]</scope>
    <source>
        <strain evidence="5 6">UMTGB225</strain>
    </source>
</reference>
<accession>A0A084UBX5</accession>
<dbReference type="EC" id="3.1.2.4" evidence="2"/>
<evidence type="ECO:0000256" key="1">
    <source>
        <dbReference type="ARBA" id="ARBA00001709"/>
    </source>
</evidence>
<dbReference type="eggNOG" id="COG1024">
    <property type="taxonomic scope" value="Bacteria"/>
</dbReference>
<dbReference type="Pfam" id="PF16113">
    <property type="entry name" value="ECH_2"/>
    <property type="match status" value="1"/>
</dbReference>
<evidence type="ECO:0000256" key="2">
    <source>
        <dbReference type="ARBA" id="ARBA00011915"/>
    </source>
</evidence>
<keyword evidence="6" id="KW-1185">Reference proteome</keyword>
<dbReference type="AlphaFoldDB" id="A0A084UBX5"/>
<evidence type="ECO:0000259" key="4">
    <source>
        <dbReference type="Pfam" id="PF16113"/>
    </source>
</evidence>
<dbReference type="InterPro" id="IPR032259">
    <property type="entry name" value="HIBYL-CoA-H"/>
</dbReference>
<keyword evidence="3 5" id="KW-0378">Hydrolase</keyword>
<dbReference type="STRING" id="472175.EL18_01496"/>
<dbReference type="OrthoDB" id="9790967at2"/>
<proteinExistence type="predicted"/>
<dbReference type="EMBL" id="JMQM01000001">
    <property type="protein sequence ID" value="KFB10461.1"/>
    <property type="molecule type" value="Genomic_DNA"/>
</dbReference>
<name>A0A084UBX5_9HYPH</name>
<gene>
    <name evidence="5" type="ORF">EL18_01496</name>
</gene>
<dbReference type="PATRIC" id="fig|472175.3.peg.1508"/>
<comment type="catalytic activity">
    <reaction evidence="1">
        <text>3-hydroxy-2-methylpropanoyl-CoA + H2O = 3-hydroxy-2-methylpropanoate + CoA + H(+)</text>
        <dbReference type="Rhea" id="RHEA:20888"/>
        <dbReference type="ChEBI" id="CHEBI:11805"/>
        <dbReference type="ChEBI" id="CHEBI:15377"/>
        <dbReference type="ChEBI" id="CHEBI:15378"/>
        <dbReference type="ChEBI" id="CHEBI:57287"/>
        <dbReference type="ChEBI" id="CHEBI:57340"/>
        <dbReference type="EC" id="3.1.2.4"/>
    </reaction>
</comment>
<sequence length="346" mass="37468">METDFGGGEDVLFSRRGKAGIITLNRPKPLNAINHSMIKAIASALEAWRQDDQVQCVILKGEGRAFSAGGDIVAVYREGRAGNSPHAFFADEYRLNSAIAHYPKPYVSLIDGIVMGGGVGLSFHGSHPVITENALFAMPETAIGFFPDVGGGYLLSQLGAYGRYLGLTGHRIAAGDLAASGLIRTTVATEALPQIEAELCDGAEVDALLARHAIHIPRESDKETLAEINDLFSRATLEEIVEGLEASGSDFAKQTLEMLSARSPTSLRVTFRQITRAEGRSIDDCLVTDYRILRQMLIGHDFYEGVRAALVDKSRDPSWQPATLEDVGEDEIERYFSAPEGGDLEL</sequence>
<dbReference type="Proteomes" id="UP000053675">
    <property type="component" value="Unassembled WGS sequence"/>
</dbReference>
<dbReference type="SUPFAM" id="SSF52096">
    <property type="entry name" value="ClpP/crotonase"/>
    <property type="match status" value="1"/>
</dbReference>
<dbReference type="PANTHER" id="PTHR43176:SF3">
    <property type="entry name" value="3-HYDROXYISOBUTYRYL-COA HYDROLASE, MITOCHONDRIAL"/>
    <property type="match status" value="1"/>
</dbReference>
<dbReference type="InterPro" id="IPR045004">
    <property type="entry name" value="ECH_dom"/>
</dbReference>
<dbReference type="GO" id="GO:0003860">
    <property type="term" value="F:3-hydroxyisobutyryl-CoA hydrolase activity"/>
    <property type="evidence" value="ECO:0007669"/>
    <property type="project" value="UniProtKB-EC"/>
</dbReference>
<evidence type="ECO:0000256" key="3">
    <source>
        <dbReference type="ARBA" id="ARBA00022801"/>
    </source>
</evidence>
<dbReference type="RefSeq" id="WP_036481316.1">
    <property type="nucleotide sequence ID" value="NZ_JMQM01000001.1"/>
</dbReference>
<dbReference type="CDD" id="cd06558">
    <property type="entry name" value="crotonase-like"/>
    <property type="match status" value="1"/>
</dbReference>
<dbReference type="PANTHER" id="PTHR43176">
    <property type="entry name" value="3-HYDROXYISOBUTYRYL-COA HYDROLASE-RELATED"/>
    <property type="match status" value="1"/>
</dbReference>
<feature type="domain" description="Enoyl-CoA hydratase/isomerase" evidence="4">
    <location>
        <begin position="20"/>
        <end position="336"/>
    </location>
</feature>
<protein>
    <recommendedName>
        <fullName evidence="2">3-hydroxyisobutyryl-CoA hydrolase</fullName>
        <ecNumber evidence="2">3.1.2.4</ecNumber>
    </recommendedName>
</protein>
<comment type="caution">
    <text evidence="5">The sequence shown here is derived from an EMBL/GenBank/DDBJ whole genome shotgun (WGS) entry which is preliminary data.</text>
</comment>